<name>A0AAD7C3E8_MYCRO</name>
<dbReference type="SUPFAM" id="SSF52047">
    <property type="entry name" value="RNI-like"/>
    <property type="match status" value="1"/>
</dbReference>
<accession>A0AAD7C3E8</accession>
<dbReference type="EMBL" id="JARKIE010000447">
    <property type="protein sequence ID" value="KAJ7637852.1"/>
    <property type="molecule type" value="Genomic_DNA"/>
</dbReference>
<dbReference type="Proteomes" id="UP001221757">
    <property type="component" value="Unassembled WGS sequence"/>
</dbReference>
<sequence>MTNIRTVIWTVRPASAEFRSVIADFLRSNTLLDDLRLDVNGVTDLSFSLDELPNLRKLEIGSNYQISASVVRKLTPVILKNSNLSSLPLRGGQEEWSQLWTLLRTRQIYLTDVSATYVGDEILAYLGSYSGIERLQLLWVDAGSETTSNRFADVFFETVLPRHTNSIVQLSCPALYECRWSFGAHNAHVIGRLQRVSKLEMTVNCEDVPDEQSVVHSGENAVERILQLAAQLPALRNLGIFASDCEGNREAECGNPSMDHEETVSAGISAVVRDFRPCVSSPAIVVAGHEICEIQTAGTDPDFYLSTCRGADMSRYKLGCERSDASGNLQNCIAHD</sequence>
<organism evidence="1 2">
    <name type="scientific">Mycena rosella</name>
    <name type="common">Pink bonnet</name>
    <name type="synonym">Agaricus rosellus</name>
    <dbReference type="NCBI Taxonomy" id="1033263"/>
    <lineage>
        <taxon>Eukaryota</taxon>
        <taxon>Fungi</taxon>
        <taxon>Dikarya</taxon>
        <taxon>Basidiomycota</taxon>
        <taxon>Agaricomycotina</taxon>
        <taxon>Agaricomycetes</taxon>
        <taxon>Agaricomycetidae</taxon>
        <taxon>Agaricales</taxon>
        <taxon>Marasmiineae</taxon>
        <taxon>Mycenaceae</taxon>
        <taxon>Mycena</taxon>
    </lineage>
</organism>
<proteinExistence type="predicted"/>
<protein>
    <submittedName>
        <fullName evidence="1">Uncharacterized protein</fullName>
    </submittedName>
</protein>
<comment type="caution">
    <text evidence="1">The sequence shown here is derived from an EMBL/GenBank/DDBJ whole genome shotgun (WGS) entry which is preliminary data.</text>
</comment>
<evidence type="ECO:0000313" key="1">
    <source>
        <dbReference type="EMBL" id="KAJ7637852.1"/>
    </source>
</evidence>
<keyword evidence="2" id="KW-1185">Reference proteome</keyword>
<dbReference type="Gene3D" id="3.80.10.10">
    <property type="entry name" value="Ribonuclease Inhibitor"/>
    <property type="match status" value="1"/>
</dbReference>
<reference evidence="1" key="1">
    <citation type="submission" date="2023-03" db="EMBL/GenBank/DDBJ databases">
        <title>Massive genome expansion in bonnet fungi (Mycena s.s.) driven by repeated elements and novel gene families across ecological guilds.</title>
        <authorList>
            <consortium name="Lawrence Berkeley National Laboratory"/>
            <person name="Harder C.B."/>
            <person name="Miyauchi S."/>
            <person name="Viragh M."/>
            <person name="Kuo A."/>
            <person name="Thoen E."/>
            <person name="Andreopoulos B."/>
            <person name="Lu D."/>
            <person name="Skrede I."/>
            <person name="Drula E."/>
            <person name="Henrissat B."/>
            <person name="Morin E."/>
            <person name="Kohler A."/>
            <person name="Barry K."/>
            <person name="LaButti K."/>
            <person name="Morin E."/>
            <person name="Salamov A."/>
            <person name="Lipzen A."/>
            <person name="Mereny Z."/>
            <person name="Hegedus B."/>
            <person name="Baldrian P."/>
            <person name="Stursova M."/>
            <person name="Weitz H."/>
            <person name="Taylor A."/>
            <person name="Grigoriev I.V."/>
            <person name="Nagy L.G."/>
            <person name="Martin F."/>
            <person name="Kauserud H."/>
        </authorList>
    </citation>
    <scope>NUCLEOTIDE SEQUENCE</scope>
    <source>
        <strain evidence="1">CBHHK067</strain>
    </source>
</reference>
<dbReference type="AlphaFoldDB" id="A0AAD7C3E8"/>
<gene>
    <name evidence="1" type="ORF">B0H17DRAFT_1216919</name>
</gene>
<dbReference type="InterPro" id="IPR032675">
    <property type="entry name" value="LRR_dom_sf"/>
</dbReference>
<evidence type="ECO:0000313" key="2">
    <source>
        <dbReference type="Proteomes" id="UP001221757"/>
    </source>
</evidence>